<protein>
    <recommendedName>
        <fullName evidence="1">Type IV methyl-directed restriction enzyme EcoKMcrB subunit DNA-binding domain-containing protein</fullName>
    </recommendedName>
</protein>
<gene>
    <name evidence="2" type="ORF">GCM10017621_33190</name>
</gene>
<sequence length="321" mass="35267">MRAEFLNWATNYLSDSQRDLAAGKAGAPSHIAATQTLPASIAGRVAEPDRYQIRGSTGAGPWADISWVAVLDRAITNTTQHGYYIVYLLSKDGTRLYLTLNQGCKKLSDDIGKPSAKDELERRAAIMRARLRGRLARLGVKPITLGTPPSHRLGPLYEAGHVVGAHYQTDALPSETELVADLEEALAHYKFLVANGGYRSTEDIIEEADGDGFEGEDLPFKKKYVAHRTVERDASHAKKVKAYFNTDVCMGCDRSMTDLYGDIGPKVLEVHHLIPLETLATGQITSFRVPEDFALLCPSCHRVIHKIGASDLKALQKLARK</sequence>
<dbReference type="Pfam" id="PF12102">
    <property type="entry name" value="MrcB_N"/>
    <property type="match status" value="1"/>
</dbReference>
<accession>A0A9W6IRJ3</accession>
<proteinExistence type="predicted"/>
<feature type="domain" description="Type IV methyl-directed restriction enzyme EcoKMcrB subunit DNA-binding" evidence="1">
    <location>
        <begin position="36"/>
        <end position="192"/>
    </location>
</feature>
<dbReference type="InterPro" id="IPR003615">
    <property type="entry name" value="HNH_nuc"/>
</dbReference>
<evidence type="ECO:0000313" key="3">
    <source>
        <dbReference type="Proteomes" id="UP001143486"/>
    </source>
</evidence>
<dbReference type="AlphaFoldDB" id="A0A9W6IRJ3"/>
<evidence type="ECO:0000313" key="2">
    <source>
        <dbReference type="EMBL" id="GLK53811.1"/>
    </source>
</evidence>
<reference evidence="2" key="1">
    <citation type="journal article" date="2014" name="Int. J. Syst. Evol. Microbiol.">
        <title>Complete genome sequence of Corynebacterium casei LMG S-19264T (=DSM 44701T), isolated from a smear-ripened cheese.</title>
        <authorList>
            <consortium name="US DOE Joint Genome Institute (JGI-PGF)"/>
            <person name="Walter F."/>
            <person name="Albersmeier A."/>
            <person name="Kalinowski J."/>
            <person name="Ruckert C."/>
        </authorList>
    </citation>
    <scope>NUCLEOTIDE SEQUENCE</scope>
    <source>
        <strain evidence="2">VKM B-1513</strain>
    </source>
</reference>
<evidence type="ECO:0000259" key="1">
    <source>
        <dbReference type="Pfam" id="PF12102"/>
    </source>
</evidence>
<dbReference type="RefSeq" id="WP_271188150.1">
    <property type="nucleotide sequence ID" value="NZ_BSFE01000014.1"/>
</dbReference>
<dbReference type="InterPro" id="IPR021961">
    <property type="entry name" value="McrB_DNA-bd"/>
</dbReference>
<dbReference type="CDD" id="cd00085">
    <property type="entry name" value="HNHc"/>
    <property type="match status" value="1"/>
</dbReference>
<comment type="caution">
    <text evidence="2">The sequence shown here is derived from an EMBL/GenBank/DDBJ whole genome shotgun (WGS) entry which is preliminary data.</text>
</comment>
<dbReference type="EMBL" id="BSFE01000014">
    <property type="protein sequence ID" value="GLK53811.1"/>
    <property type="molecule type" value="Genomic_DNA"/>
</dbReference>
<name>A0A9W6IRJ3_9PROT</name>
<dbReference type="Gene3D" id="3.30.920.90">
    <property type="match status" value="1"/>
</dbReference>
<keyword evidence="3" id="KW-1185">Reference proteome</keyword>
<organism evidence="2 3">
    <name type="scientific">Maricaulis virginensis</name>
    <dbReference type="NCBI Taxonomy" id="144022"/>
    <lineage>
        <taxon>Bacteria</taxon>
        <taxon>Pseudomonadati</taxon>
        <taxon>Pseudomonadota</taxon>
        <taxon>Alphaproteobacteria</taxon>
        <taxon>Maricaulales</taxon>
        <taxon>Maricaulaceae</taxon>
        <taxon>Maricaulis</taxon>
    </lineage>
</organism>
<dbReference type="Proteomes" id="UP001143486">
    <property type="component" value="Unassembled WGS sequence"/>
</dbReference>
<reference evidence="2" key="2">
    <citation type="submission" date="2023-01" db="EMBL/GenBank/DDBJ databases">
        <authorList>
            <person name="Sun Q."/>
            <person name="Evtushenko L."/>
        </authorList>
    </citation>
    <scope>NUCLEOTIDE SEQUENCE</scope>
    <source>
        <strain evidence="2">VKM B-1513</strain>
    </source>
</reference>